<proteinExistence type="predicted"/>
<sequence length="80" mass="8563">MTKLFIARVRGPAGDRPLVTVRAAAEGEARLFLEAAYPEDEIVEVVEPGDWVSTSDTGSKAGDVREHPGTEWQPPTTGLG</sequence>
<organism evidence="2 3">
    <name type="scientific">Methylobacterium variabile</name>
    <dbReference type="NCBI Taxonomy" id="298794"/>
    <lineage>
        <taxon>Bacteria</taxon>
        <taxon>Pseudomonadati</taxon>
        <taxon>Pseudomonadota</taxon>
        <taxon>Alphaproteobacteria</taxon>
        <taxon>Hyphomicrobiales</taxon>
        <taxon>Methylobacteriaceae</taxon>
        <taxon>Methylobacterium</taxon>
    </lineage>
</organism>
<protein>
    <submittedName>
        <fullName evidence="2">Uncharacterized protein</fullName>
    </submittedName>
</protein>
<dbReference type="AlphaFoldDB" id="A0A0J6RWQ1"/>
<name>A0A0J6RWQ1_9HYPH</name>
<dbReference type="EMBL" id="LABY01000397">
    <property type="protein sequence ID" value="KMO27280.1"/>
    <property type="molecule type" value="Genomic_DNA"/>
</dbReference>
<dbReference type="PATRIC" id="fig|298794.3.peg.5475"/>
<dbReference type="RefSeq" id="WP_048448582.1">
    <property type="nucleotide sequence ID" value="NZ_LABY01000397.1"/>
</dbReference>
<feature type="region of interest" description="Disordered" evidence="1">
    <location>
        <begin position="48"/>
        <end position="80"/>
    </location>
</feature>
<evidence type="ECO:0000313" key="2">
    <source>
        <dbReference type="EMBL" id="KMO27280.1"/>
    </source>
</evidence>
<evidence type="ECO:0000256" key="1">
    <source>
        <dbReference type="SAM" id="MobiDB-lite"/>
    </source>
</evidence>
<evidence type="ECO:0000313" key="3">
    <source>
        <dbReference type="Proteomes" id="UP000035955"/>
    </source>
</evidence>
<dbReference type="Proteomes" id="UP000035955">
    <property type="component" value="Unassembled WGS sequence"/>
</dbReference>
<reference evidence="2 3" key="1">
    <citation type="submission" date="2015-03" db="EMBL/GenBank/DDBJ databases">
        <title>Genome sequencing of Methylobacterium variabile DSM 16961.</title>
        <authorList>
            <person name="Chaudhry V."/>
            <person name="Patil P.B."/>
        </authorList>
    </citation>
    <scope>NUCLEOTIDE SEQUENCE [LARGE SCALE GENOMIC DNA]</scope>
    <source>
        <strain evidence="2 3">DSM 16961</strain>
    </source>
</reference>
<dbReference type="OrthoDB" id="8000419at2"/>
<comment type="caution">
    <text evidence="2">The sequence shown here is derived from an EMBL/GenBank/DDBJ whole genome shotgun (WGS) entry which is preliminary data.</text>
</comment>
<accession>A0A0J6RWQ1</accession>
<keyword evidence="3" id="KW-1185">Reference proteome</keyword>
<gene>
    <name evidence="2" type="ORF">VQ02_33460</name>
</gene>